<reference evidence="6" key="1">
    <citation type="journal article" date="2020" name="bioRxiv">
        <title>A rank-normalized archaeal taxonomy based on genome phylogeny resolves widespread incomplete and uneven classifications.</title>
        <authorList>
            <person name="Rinke C."/>
            <person name="Chuvochina M."/>
            <person name="Mussig A.J."/>
            <person name="Chaumeil P.-A."/>
            <person name="Waite D.W."/>
            <person name="Whitman W.B."/>
            <person name="Parks D.H."/>
            <person name="Hugenholtz P."/>
        </authorList>
    </citation>
    <scope>NUCLEOTIDE SEQUENCE</scope>
    <source>
        <strain evidence="6">UBA8838</strain>
    </source>
</reference>
<dbReference type="InterPro" id="IPR000914">
    <property type="entry name" value="SBP_5_dom"/>
</dbReference>
<comment type="similarity">
    <text evidence="1">Belongs to the bacterial solute-binding protein 5 family.</text>
</comment>
<dbReference type="GeneID" id="1458663"/>
<dbReference type="InterPro" id="IPR039424">
    <property type="entry name" value="SBP_5"/>
</dbReference>
<evidence type="ECO:0000256" key="2">
    <source>
        <dbReference type="ARBA" id="ARBA00022448"/>
    </source>
</evidence>
<dbReference type="Gene3D" id="3.10.105.10">
    <property type="entry name" value="Dipeptide-binding Protein, Domain 3"/>
    <property type="match status" value="1"/>
</dbReference>
<evidence type="ECO:0000313" key="7">
    <source>
        <dbReference type="Proteomes" id="UP000646844"/>
    </source>
</evidence>
<keyword evidence="2" id="KW-0813">Transport</keyword>
<dbReference type="Gene3D" id="3.40.190.10">
    <property type="entry name" value="Periplasmic binding protein-like II"/>
    <property type="match status" value="1"/>
</dbReference>
<accession>A0A832WTN2</accession>
<comment type="caution">
    <text evidence="6">The sequence shown here is derived from an EMBL/GenBank/DDBJ whole genome shotgun (WGS) entry which is preliminary data.</text>
</comment>
<proteinExistence type="inferred from homology"/>
<feature type="domain" description="Solute-binding protein family 5" evidence="5">
    <location>
        <begin position="428"/>
        <end position="605"/>
    </location>
</feature>
<name>A0A832WTN2_9CREN</name>
<keyword evidence="4" id="KW-0812">Transmembrane</keyword>
<dbReference type="PANTHER" id="PTHR30290:SF9">
    <property type="entry name" value="OLIGOPEPTIDE-BINDING PROTEIN APPA"/>
    <property type="match status" value="1"/>
</dbReference>
<evidence type="ECO:0000313" key="6">
    <source>
        <dbReference type="EMBL" id="HII74509.1"/>
    </source>
</evidence>
<keyword evidence="4" id="KW-1133">Transmembrane helix</keyword>
<dbReference type="EMBL" id="DUJO01000046">
    <property type="protein sequence ID" value="HII74509.1"/>
    <property type="molecule type" value="Genomic_DNA"/>
</dbReference>
<sequence>MQSKLDKTTIYILIFLIAGIALLNLNIIASSYAISDFNAPVLTWNQARYNEPWVGTIIYLYSYSTHTDEYNALIQGKIDFATLDHASEIKTLLTQYKGTIYVGISPVESFGQFVFAFGNNLTANLYFRYAISSLLNPQNITAIVWDNGLLGQDIPYFINPKIYSEWFNPQVISYYEQYESYNLTRAVMYLEKVPGITHVNGQWYYNGKPLVLTFIYPTSSTPAQRLASYLQTQAAAINLTIKPEATTFGELITLATTAPYTDFNITTFGWINLGADVPAWLSIYTDPANVGGFSNSTIDTLITEAANAPTLNDSINIVKQVEYDLQVELPYIINVWSNAIQGVYLPDWANYIYLNETAVYSISIMNVHPTNSALNGTFIFSSVSSDTPRHMNPYASVSLYAFNTLDDLYDSLAVVNLTMPATISPQALIPWVAQNWSIVYIHNVTLPGDKYIPNGTELIVNLVHNDTWIDGVPLTAYDVNFTIWWYDIPGIMGTNTFDGLHVNYTYLVDNGFINTDLFGTIPAIAWTNVTGPYQIVIYLNSTNFLNVYYTLTEFPIVPAHIFNTTNPATVYAEKIAPLISSGAYIWGEWNVPAEEIVVHANLHYFRINPLLFLQTVKQGQMATFTANITAYSWDNSTDMLSPTQISNATVYVYLKYLNVPGHTYGNVTINGKPYVIIAKNMGNGIYQANINTSMLQPGLYEIVAKAIWTVNGQMREEFSYGSLNVTPTATTTVPPVTTTTSTTTTTNTTTTSSINVALIAVIVIVIIIIIAVAVVLLRRR</sequence>
<evidence type="ECO:0000259" key="5">
    <source>
        <dbReference type="Pfam" id="PF00496"/>
    </source>
</evidence>
<gene>
    <name evidence="6" type="ORF">HA332_09085</name>
</gene>
<dbReference type="GO" id="GO:1904680">
    <property type="term" value="F:peptide transmembrane transporter activity"/>
    <property type="evidence" value="ECO:0007669"/>
    <property type="project" value="TreeGrafter"/>
</dbReference>
<dbReference type="AlphaFoldDB" id="A0A832WTN2"/>
<dbReference type="RefSeq" id="WP_010978696.1">
    <property type="nucleotide sequence ID" value="NZ_BAABQO010000012.1"/>
</dbReference>
<keyword evidence="3" id="KW-0732">Signal</keyword>
<dbReference type="Pfam" id="PF00496">
    <property type="entry name" value="SBP_bac_5"/>
    <property type="match status" value="2"/>
</dbReference>
<evidence type="ECO:0000256" key="3">
    <source>
        <dbReference type="ARBA" id="ARBA00022729"/>
    </source>
</evidence>
<organism evidence="6 7">
    <name type="scientific">Sulfurisphaera tokodaii</name>
    <dbReference type="NCBI Taxonomy" id="111955"/>
    <lineage>
        <taxon>Archaea</taxon>
        <taxon>Thermoproteota</taxon>
        <taxon>Thermoprotei</taxon>
        <taxon>Sulfolobales</taxon>
        <taxon>Sulfolobaceae</taxon>
        <taxon>Sulfurisphaera</taxon>
    </lineage>
</organism>
<evidence type="ECO:0000256" key="1">
    <source>
        <dbReference type="ARBA" id="ARBA00005695"/>
    </source>
</evidence>
<dbReference type="GO" id="GO:0015833">
    <property type="term" value="P:peptide transport"/>
    <property type="evidence" value="ECO:0007669"/>
    <property type="project" value="TreeGrafter"/>
</dbReference>
<feature type="transmembrane region" description="Helical" evidence="4">
    <location>
        <begin position="756"/>
        <end position="777"/>
    </location>
</feature>
<dbReference type="OMA" id="NDTWIDG"/>
<evidence type="ECO:0000256" key="4">
    <source>
        <dbReference type="SAM" id="Phobius"/>
    </source>
</evidence>
<dbReference type="Proteomes" id="UP000646844">
    <property type="component" value="Unassembled WGS sequence"/>
</dbReference>
<keyword evidence="4" id="KW-0472">Membrane</keyword>
<dbReference type="PANTHER" id="PTHR30290">
    <property type="entry name" value="PERIPLASMIC BINDING COMPONENT OF ABC TRANSPORTER"/>
    <property type="match status" value="1"/>
</dbReference>
<feature type="domain" description="Solute-binding protein family 5" evidence="5">
    <location>
        <begin position="52"/>
        <end position="290"/>
    </location>
</feature>
<feature type="transmembrane region" description="Helical" evidence="4">
    <location>
        <begin position="12"/>
        <end position="34"/>
    </location>
</feature>
<dbReference type="SUPFAM" id="SSF53850">
    <property type="entry name" value="Periplasmic binding protein-like II"/>
    <property type="match status" value="2"/>
</dbReference>
<protein>
    <submittedName>
        <fullName evidence="6">Peptide ABC transporter substrate-binding protein</fullName>
    </submittedName>
</protein>